<feature type="domain" description="K Homology" evidence="8">
    <location>
        <begin position="703"/>
        <end position="773"/>
    </location>
</feature>
<feature type="domain" description="K Homology" evidence="8">
    <location>
        <begin position="52"/>
        <end position="126"/>
    </location>
</feature>
<dbReference type="InterPro" id="IPR036612">
    <property type="entry name" value="KH_dom_type_1_sf"/>
</dbReference>
<dbReference type="CDD" id="cd22411">
    <property type="entry name" value="KH-I_Vigilin_rpt8"/>
    <property type="match status" value="1"/>
</dbReference>
<keyword evidence="2" id="KW-0963">Cytoplasm</keyword>
<protein>
    <recommendedName>
        <fullName evidence="8">K Homology domain-containing protein</fullName>
    </recommendedName>
</protein>
<proteinExistence type="predicted"/>
<feature type="coiled-coil region" evidence="6">
    <location>
        <begin position="606"/>
        <end position="633"/>
    </location>
</feature>
<sequence>MMHQQQSVIEEGMAYEPPTYDETFPELPGSGGNLTASPNPLPANNRMRVGCSSVTHVFHVPVEERKFDHSDKFGEGESIRTCQTIMKETHARIEISSSKNQTLTFVLTGKQNEVLEARRKILATFQTQASKQIIIPKEHHRWILGKQRLRLNELEKNTATKINVPSVDVQSDIIVITGTKEGIEKAEHEMKVISDEQSRKAFERIVVPKIYHPFIRGAYDENLHSMIAQTGARINVPPPSVQNDELTIAGEKEGVASAKKMIETIYTDMEKRCSSVSVEVPKSQHKYVTGPRNSTIAEILQLTGVSIEMPSSDSLTGTITLRGPQEKLGQALDKVYEKANSVLTATVEAPSWIHKYIIGRKGINIKKITEDFPKVNIDFTDHVDKIKIEGPPEEVEKVRQQLETHAHDLVKKLTFIELKVDPRYFKHIIGKNGSKVNRLKEETNVCINIFENDNQNIIRIEGNQTAVCEAETKLMETINKLENEKEKDVIIDHRHYASIIGNQGFNIKDIRDKFNQVQIIIPGPSEKDDIVKIRGPKLDVDRCHKYLMKLAKELDESHHVIQVPIFKQFHKYIIGRGGVNIRKIREETQTRIDLPLEIDDNDVITIMGKKDNVEMAREMIKKIQNEMSNIVEEEISIPPKYYNFLIGTGGKLVHSIMEDCGGVLIKFPPAESKSDKVTIRGPKEDVEKAKQQLLEQTNEKQLVSFTDTIRAKVIYHKFIIGRQGANIRKIRESTGARVIFPAADKDDDPEIITIIGKKDAVEKAKAELEATITEIENIVEDEITIDQKHHRHFVARRGGVLQRIADECGGVQISFPRAGVDTDRVILKGARECIEAAKHRMQEIVQELESKVTIECVIPQVHHRTVMGAKGYKVQVITFEYDVQIKFPERDTSNQEEHQTNEQINGDESDKNGDNCENGENGNTKNHNPSPYDIIRITGQPQNVENAKKALLDLVPIKIQLDVPFDLHRLIIGKSGRDVRVLMSKYDVHIIMSPTDQKRDYIEITGAPANVEEARKAIIARVEDLESMRQERVLKSYKLKFEVDPEFHPKIIGRGGAVIKQIRTDHDVQVEFPRKGDPAENIITVTGFERNAHEAKEEILKIVNALSKDEVRIDSAVHSRLIGARGKNIRRIMEEYKVEIKFPRQTDPDLDIVTIYGAEENVADAREYLLNLEYEYLQDLEGREIRNKFRRGGKRESERPLGSNENDPGFVVKGGPWEQQQSEEPKSAPDTASVADFPTFVGHDSNQVTVAIPDGPWGKRRDVLTGPLK</sequence>
<comment type="subcellular location">
    <subcellularLocation>
        <location evidence="1">Cytoplasm</location>
    </subcellularLocation>
</comment>
<dbReference type="FunFam" id="3.30.1370.10:FF:000018">
    <property type="entry name" value="vigilin isoform X1"/>
    <property type="match status" value="1"/>
</dbReference>
<evidence type="ECO:0000313" key="10">
    <source>
        <dbReference type="Proteomes" id="UP001168972"/>
    </source>
</evidence>
<dbReference type="CDD" id="cd22418">
    <property type="entry name" value="KH-I_Vigilin_rpt15"/>
    <property type="match status" value="1"/>
</dbReference>
<dbReference type="CDD" id="cd22414">
    <property type="entry name" value="KH-I_Vigilin_rpt11"/>
    <property type="match status" value="1"/>
</dbReference>
<feature type="domain" description="K Homology" evidence="8">
    <location>
        <begin position="1035"/>
        <end position="1104"/>
    </location>
</feature>
<dbReference type="GO" id="GO:0003729">
    <property type="term" value="F:mRNA binding"/>
    <property type="evidence" value="ECO:0007669"/>
    <property type="project" value="TreeGrafter"/>
</dbReference>
<organism evidence="9 10">
    <name type="scientific">Microctonus hyperodae</name>
    <name type="common">Parasitoid wasp</name>
    <dbReference type="NCBI Taxonomy" id="165561"/>
    <lineage>
        <taxon>Eukaryota</taxon>
        <taxon>Metazoa</taxon>
        <taxon>Ecdysozoa</taxon>
        <taxon>Arthropoda</taxon>
        <taxon>Hexapoda</taxon>
        <taxon>Insecta</taxon>
        <taxon>Pterygota</taxon>
        <taxon>Neoptera</taxon>
        <taxon>Endopterygota</taxon>
        <taxon>Hymenoptera</taxon>
        <taxon>Apocrita</taxon>
        <taxon>Ichneumonoidea</taxon>
        <taxon>Braconidae</taxon>
        <taxon>Euphorinae</taxon>
        <taxon>Microctonus</taxon>
    </lineage>
</organism>
<feature type="domain" description="K Homology" evidence="8">
    <location>
        <begin position="199"/>
        <end position="267"/>
    </location>
</feature>
<evidence type="ECO:0000256" key="6">
    <source>
        <dbReference type="SAM" id="Coils"/>
    </source>
</evidence>
<dbReference type="EMBL" id="JAQQBR010000006">
    <property type="protein sequence ID" value="KAK0174356.1"/>
    <property type="molecule type" value="Genomic_DNA"/>
</dbReference>
<dbReference type="CDD" id="cd22413">
    <property type="entry name" value="KH-I_Vigilin_rpt10"/>
    <property type="match status" value="1"/>
</dbReference>
<dbReference type="CDD" id="cd22417">
    <property type="entry name" value="KH-I_Vigilin_rpt14"/>
    <property type="match status" value="1"/>
</dbReference>
<dbReference type="AlphaFoldDB" id="A0AA39KUR2"/>
<accession>A0AA39KUR2</accession>
<evidence type="ECO:0000313" key="9">
    <source>
        <dbReference type="EMBL" id="KAK0174356.1"/>
    </source>
</evidence>
<feature type="region of interest" description="Disordered" evidence="7">
    <location>
        <begin position="1189"/>
        <end position="1269"/>
    </location>
</feature>
<evidence type="ECO:0000256" key="2">
    <source>
        <dbReference type="ARBA" id="ARBA00022490"/>
    </source>
</evidence>
<keyword evidence="4 5" id="KW-0694">RNA-binding</keyword>
<gene>
    <name evidence="9" type="ORF">PV327_010138</name>
</gene>
<feature type="domain" description="K Homology" evidence="8">
    <location>
        <begin position="850"/>
        <end position="956"/>
    </location>
</feature>
<feature type="compositionally biased region" description="Basic and acidic residues" evidence="7">
    <location>
        <begin position="888"/>
        <end position="900"/>
    </location>
</feature>
<feature type="domain" description="K Homology" evidence="8">
    <location>
        <begin position="1105"/>
        <end position="1174"/>
    </location>
</feature>
<evidence type="ECO:0000256" key="3">
    <source>
        <dbReference type="ARBA" id="ARBA00022737"/>
    </source>
</evidence>
<feature type="domain" description="K Homology" evidence="8">
    <location>
        <begin position="777"/>
        <end position="846"/>
    </location>
</feature>
<evidence type="ECO:0000256" key="4">
    <source>
        <dbReference type="ARBA" id="ARBA00022884"/>
    </source>
</evidence>
<dbReference type="Pfam" id="PF00013">
    <property type="entry name" value="KH_1"/>
    <property type="match status" value="13"/>
</dbReference>
<comment type="caution">
    <text evidence="9">The sequence shown here is derived from an EMBL/GenBank/DDBJ whole genome shotgun (WGS) entry which is preliminary data.</text>
</comment>
<evidence type="ECO:0000259" key="8">
    <source>
        <dbReference type="SMART" id="SM00322"/>
    </source>
</evidence>
<dbReference type="PROSITE" id="PS50084">
    <property type="entry name" value="KH_TYPE_1"/>
    <property type="match status" value="14"/>
</dbReference>
<dbReference type="SMART" id="SM00322">
    <property type="entry name" value="KH"/>
    <property type="match status" value="15"/>
</dbReference>
<feature type="domain" description="K Homology" evidence="8">
    <location>
        <begin position="341"/>
        <end position="407"/>
    </location>
</feature>
<dbReference type="PANTHER" id="PTHR10627:SF31">
    <property type="entry name" value="DODECA-SATELLITE-BINDING PROTEIN 1, ISOFORM A"/>
    <property type="match status" value="1"/>
</dbReference>
<name>A0AA39KUR2_MICHY</name>
<keyword evidence="6" id="KW-0175">Coiled coil</keyword>
<feature type="domain" description="K Homology" evidence="8">
    <location>
        <begin position="557"/>
        <end position="625"/>
    </location>
</feature>
<feature type="domain" description="K Homology" evidence="8">
    <location>
        <begin position="629"/>
        <end position="698"/>
    </location>
</feature>
<dbReference type="CDD" id="cd22406">
    <property type="entry name" value="KH-I_Vigilin_rpt2"/>
    <property type="match status" value="1"/>
</dbReference>
<dbReference type="CDD" id="cd22405">
    <property type="entry name" value="KH-I_Vigilin_rpt1"/>
    <property type="match status" value="1"/>
</dbReference>
<dbReference type="CDD" id="cd22407">
    <property type="entry name" value="KH-I_Vigilin_rpt3"/>
    <property type="match status" value="1"/>
</dbReference>
<dbReference type="InterPro" id="IPR004087">
    <property type="entry name" value="KH_dom"/>
</dbReference>
<dbReference type="CDD" id="cd22409">
    <property type="entry name" value="KH-I_Vigilin_rpt5"/>
    <property type="match status" value="1"/>
</dbReference>
<feature type="domain" description="K Homology" evidence="8">
    <location>
        <begin position="272"/>
        <end position="340"/>
    </location>
</feature>
<dbReference type="Pfam" id="PF24668">
    <property type="entry name" value="KH_Vigilin"/>
    <property type="match status" value="1"/>
</dbReference>
<dbReference type="CDD" id="cd22415">
    <property type="entry name" value="KH-I_Vigilin_rpt12"/>
    <property type="match status" value="1"/>
</dbReference>
<dbReference type="CDD" id="cd22408">
    <property type="entry name" value="KH-I_Vigilin_rpt4"/>
    <property type="match status" value="1"/>
</dbReference>
<keyword evidence="3" id="KW-0677">Repeat</keyword>
<dbReference type="CDD" id="cd02394">
    <property type="entry name" value="KH-I_Vigilin_rpt6"/>
    <property type="match status" value="1"/>
</dbReference>
<dbReference type="Gene3D" id="3.30.1370.10">
    <property type="entry name" value="K Homology domain, type 1"/>
    <property type="match status" value="13"/>
</dbReference>
<dbReference type="InterPro" id="IPR057778">
    <property type="entry name" value="KH_Vigilin_N"/>
</dbReference>
<reference evidence="9" key="1">
    <citation type="journal article" date="2023" name="bioRxiv">
        <title>Scaffold-level genome assemblies of two parasitoid biocontrol wasps reveal the parthenogenesis mechanism and an associated novel virus.</title>
        <authorList>
            <person name="Inwood S."/>
            <person name="Skelly J."/>
            <person name="Guhlin J."/>
            <person name="Harrop T."/>
            <person name="Goldson S."/>
            <person name="Dearden P."/>
        </authorList>
    </citation>
    <scope>NUCLEOTIDE SEQUENCE</scope>
    <source>
        <strain evidence="9">Lincoln</strain>
        <tissue evidence="9">Whole body</tissue>
    </source>
</reference>
<feature type="domain" description="K Homology" evidence="8">
    <location>
        <begin position="412"/>
        <end position="479"/>
    </location>
</feature>
<feature type="domain" description="K Homology" evidence="8">
    <location>
        <begin position="483"/>
        <end position="552"/>
    </location>
</feature>
<keyword evidence="10" id="KW-1185">Reference proteome</keyword>
<dbReference type="InterPro" id="IPR004088">
    <property type="entry name" value="KH_dom_type_1"/>
</dbReference>
<evidence type="ECO:0000256" key="1">
    <source>
        <dbReference type="ARBA" id="ARBA00004496"/>
    </source>
</evidence>
<evidence type="ECO:0000256" key="7">
    <source>
        <dbReference type="SAM" id="MobiDB-lite"/>
    </source>
</evidence>
<dbReference type="GO" id="GO:0010468">
    <property type="term" value="P:regulation of gene expression"/>
    <property type="evidence" value="ECO:0007669"/>
    <property type="project" value="UniProtKB-ARBA"/>
</dbReference>
<evidence type="ECO:0000256" key="5">
    <source>
        <dbReference type="PROSITE-ProRule" id="PRU00117"/>
    </source>
</evidence>
<feature type="domain" description="K Homology" evidence="8">
    <location>
        <begin position="127"/>
        <end position="195"/>
    </location>
</feature>
<feature type="region of interest" description="Disordered" evidence="7">
    <location>
        <begin position="888"/>
        <end position="935"/>
    </location>
</feature>
<reference evidence="9" key="2">
    <citation type="submission" date="2023-03" db="EMBL/GenBank/DDBJ databases">
        <authorList>
            <person name="Inwood S.N."/>
            <person name="Skelly J.G."/>
            <person name="Guhlin J."/>
            <person name="Harrop T.W.R."/>
            <person name="Goldson S.G."/>
            <person name="Dearden P.K."/>
        </authorList>
    </citation>
    <scope>NUCLEOTIDE SEQUENCE</scope>
    <source>
        <strain evidence="9">Lincoln</strain>
        <tissue evidence="9">Whole body</tissue>
    </source>
</reference>
<feature type="domain" description="K Homology" evidence="8">
    <location>
        <begin position="957"/>
        <end position="1023"/>
    </location>
</feature>
<dbReference type="SUPFAM" id="SSF54791">
    <property type="entry name" value="Eukaryotic type KH-domain (KH-domain type I)"/>
    <property type="match status" value="11"/>
</dbReference>
<dbReference type="CDD" id="cd22412">
    <property type="entry name" value="KH-I_Vigilin_rpt9"/>
    <property type="match status" value="1"/>
</dbReference>
<dbReference type="Proteomes" id="UP001168972">
    <property type="component" value="Unassembled WGS sequence"/>
</dbReference>
<dbReference type="PANTHER" id="PTHR10627">
    <property type="entry name" value="SCP160"/>
    <property type="match status" value="1"/>
</dbReference>